<sequence length="399" mass="44350">MEIYLFKLNGWSSNFDERIVALSKSVDSLVIFRSRPDGESNVSSLEGVSVVDIPPTRGTFVTPGWVKPFVFFLHVFFAVVAALAMMLKKRRRPDAVHALDYILGGFSAMLTATASRVPLVVSVRGLKEPAYRNMVSESGTRRARVNYRILVTLSRLIIPRAAHIVTKAEYQREFVRETYGVTCGFTTAPTGVDFETFDPARVPPGNPYEALFSDVPVDLDDSTIVLYLGKFLPRKGFDRLVEFVEELDDDLPEDVVFIAVGGFRDESFERRLSGRLDALGTRFLVHSERVDFEDVPALLATADATTLLSEPANEGVPRVLQESCAMQTPIVAADVTGIARAFDGLPGCTLVDRDDSTAFEAAIYDVRESRPEMPRNVFRERFDITSNYAKYADAYAAVQ</sequence>
<dbReference type="InterPro" id="IPR028098">
    <property type="entry name" value="Glyco_trans_4-like_N"/>
</dbReference>
<dbReference type="Gene3D" id="3.40.50.2000">
    <property type="entry name" value="Glycogen Phosphorylase B"/>
    <property type="match status" value="2"/>
</dbReference>
<dbReference type="InterPro" id="IPR050194">
    <property type="entry name" value="Glycosyltransferase_grp1"/>
</dbReference>
<proteinExistence type="predicted"/>
<dbReference type="EMBL" id="JBHUDO010000002">
    <property type="protein sequence ID" value="MFD1646075.1"/>
    <property type="molecule type" value="Genomic_DNA"/>
</dbReference>
<organism evidence="3 4">
    <name type="scientific">Haloarchaeobius litoreus</name>
    <dbReference type="NCBI Taxonomy" id="755306"/>
    <lineage>
        <taxon>Archaea</taxon>
        <taxon>Methanobacteriati</taxon>
        <taxon>Methanobacteriota</taxon>
        <taxon>Stenosarchaea group</taxon>
        <taxon>Halobacteria</taxon>
        <taxon>Halobacteriales</taxon>
        <taxon>Halorubellaceae</taxon>
        <taxon>Haloarchaeobius</taxon>
    </lineage>
</organism>
<dbReference type="Pfam" id="PF13579">
    <property type="entry name" value="Glyco_trans_4_4"/>
    <property type="match status" value="1"/>
</dbReference>
<evidence type="ECO:0000259" key="2">
    <source>
        <dbReference type="Pfam" id="PF13579"/>
    </source>
</evidence>
<dbReference type="PANTHER" id="PTHR45947:SF15">
    <property type="entry name" value="TEICHURONIC ACID BIOSYNTHESIS GLYCOSYLTRANSFERASE TUAC-RELATED"/>
    <property type="match status" value="1"/>
</dbReference>
<keyword evidence="4" id="KW-1185">Reference proteome</keyword>
<gene>
    <name evidence="3" type="ORF">ACFSBL_10315</name>
</gene>
<dbReference type="EC" id="2.4.-.-" evidence="3"/>
<feature type="transmembrane region" description="Helical" evidence="1">
    <location>
        <begin position="69"/>
        <end position="87"/>
    </location>
</feature>
<accession>A0ABD6DJU0</accession>
<dbReference type="AlphaFoldDB" id="A0ABD6DJU0"/>
<dbReference type="Pfam" id="PF13692">
    <property type="entry name" value="Glyco_trans_1_4"/>
    <property type="match status" value="1"/>
</dbReference>
<keyword evidence="1" id="KW-0812">Transmembrane</keyword>
<name>A0ABD6DJU0_9EURY</name>
<dbReference type="PANTHER" id="PTHR45947">
    <property type="entry name" value="SULFOQUINOVOSYL TRANSFERASE SQD2"/>
    <property type="match status" value="1"/>
</dbReference>
<keyword evidence="3" id="KW-0808">Transferase</keyword>
<feature type="domain" description="Glycosyltransferase subfamily 4-like N-terminal" evidence="2">
    <location>
        <begin position="33"/>
        <end position="181"/>
    </location>
</feature>
<keyword evidence="3" id="KW-0328">Glycosyltransferase</keyword>
<protein>
    <submittedName>
        <fullName evidence="3">Glycosyltransferase</fullName>
        <ecNumber evidence="3">2.4.-.-</ecNumber>
    </submittedName>
</protein>
<dbReference type="SUPFAM" id="SSF53756">
    <property type="entry name" value="UDP-Glycosyltransferase/glycogen phosphorylase"/>
    <property type="match status" value="1"/>
</dbReference>
<dbReference type="GO" id="GO:0016757">
    <property type="term" value="F:glycosyltransferase activity"/>
    <property type="evidence" value="ECO:0007669"/>
    <property type="project" value="UniProtKB-KW"/>
</dbReference>
<keyword evidence="1" id="KW-0472">Membrane</keyword>
<evidence type="ECO:0000313" key="3">
    <source>
        <dbReference type="EMBL" id="MFD1646075.1"/>
    </source>
</evidence>
<evidence type="ECO:0000313" key="4">
    <source>
        <dbReference type="Proteomes" id="UP001597034"/>
    </source>
</evidence>
<dbReference type="RefSeq" id="WP_256398401.1">
    <property type="nucleotide sequence ID" value="NZ_JANHJR010000001.1"/>
</dbReference>
<keyword evidence="1" id="KW-1133">Transmembrane helix</keyword>
<comment type="caution">
    <text evidence="3">The sequence shown here is derived from an EMBL/GenBank/DDBJ whole genome shotgun (WGS) entry which is preliminary data.</text>
</comment>
<reference evidence="3 4" key="1">
    <citation type="journal article" date="2019" name="Int. J. Syst. Evol. Microbiol.">
        <title>The Global Catalogue of Microorganisms (GCM) 10K type strain sequencing project: providing services to taxonomists for standard genome sequencing and annotation.</title>
        <authorList>
            <consortium name="The Broad Institute Genomics Platform"/>
            <consortium name="The Broad Institute Genome Sequencing Center for Infectious Disease"/>
            <person name="Wu L."/>
            <person name="Ma J."/>
        </authorList>
    </citation>
    <scope>NUCLEOTIDE SEQUENCE [LARGE SCALE GENOMIC DNA]</scope>
    <source>
        <strain evidence="3 4">CGMCC 1.10390</strain>
    </source>
</reference>
<evidence type="ECO:0000256" key="1">
    <source>
        <dbReference type="SAM" id="Phobius"/>
    </source>
</evidence>
<dbReference type="Proteomes" id="UP001597034">
    <property type="component" value="Unassembled WGS sequence"/>
</dbReference>